<sequence>MPGPRPRPAGRHPDPWRARLGWSRSSGRSWNASATMSRRGGQRDSRPILDKPPDMSGVPGFMNTLPIAAPTTPPPGMSITVTILVAVISSGVVAAFVNAVSSGMRANANARRDRYAQAVRYLVAWGEYPYRIRRRTDDEPKTLSTLAARGHALQEQRAEVAGWIAGESRALSKIFNECARDVSAIVTPACAEAWNSAPLTKGSDMNLGGFGPRGVDIIVARMERACRYRFGIRRLMWSGLVMRRLREWQHMTPSQPQSTIGQKAAIEVEARTVPATGHKNSEPNHERNAA</sequence>
<keyword evidence="4" id="KW-1185">Reference proteome</keyword>
<dbReference type="Proteomes" id="UP000239209">
    <property type="component" value="Unassembled WGS sequence"/>
</dbReference>
<evidence type="ECO:0000313" key="3">
    <source>
        <dbReference type="EMBL" id="PRY17007.1"/>
    </source>
</evidence>
<keyword evidence="2" id="KW-0812">Transmembrane</keyword>
<feature type="transmembrane region" description="Helical" evidence="2">
    <location>
        <begin position="79"/>
        <end position="101"/>
    </location>
</feature>
<evidence type="ECO:0000313" key="4">
    <source>
        <dbReference type="Proteomes" id="UP000239209"/>
    </source>
</evidence>
<feature type="region of interest" description="Disordered" evidence="1">
    <location>
        <begin position="1"/>
        <end position="56"/>
    </location>
</feature>
<keyword evidence="2" id="KW-1133">Transmembrane helix</keyword>
<organism evidence="3 4">
    <name type="scientific">Pseudosporangium ferrugineum</name>
    <dbReference type="NCBI Taxonomy" id="439699"/>
    <lineage>
        <taxon>Bacteria</taxon>
        <taxon>Bacillati</taxon>
        <taxon>Actinomycetota</taxon>
        <taxon>Actinomycetes</taxon>
        <taxon>Micromonosporales</taxon>
        <taxon>Micromonosporaceae</taxon>
        <taxon>Pseudosporangium</taxon>
    </lineage>
</organism>
<comment type="caution">
    <text evidence="3">The sequence shown here is derived from an EMBL/GenBank/DDBJ whole genome shotgun (WGS) entry which is preliminary data.</text>
</comment>
<feature type="compositionally biased region" description="Low complexity" evidence="1">
    <location>
        <begin position="18"/>
        <end position="34"/>
    </location>
</feature>
<proteinExistence type="predicted"/>
<dbReference type="AlphaFoldDB" id="A0A2T0R750"/>
<dbReference type="EMBL" id="PVZG01000057">
    <property type="protein sequence ID" value="PRY17007.1"/>
    <property type="molecule type" value="Genomic_DNA"/>
</dbReference>
<evidence type="ECO:0000256" key="1">
    <source>
        <dbReference type="SAM" id="MobiDB-lite"/>
    </source>
</evidence>
<evidence type="ECO:0000256" key="2">
    <source>
        <dbReference type="SAM" id="Phobius"/>
    </source>
</evidence>
<accession>A0A2T0R750</accession>
<reference evidence="3 4" key="1">
    <citation type="submission" date="2018-03" db="EMBL/GenBank/DDBJ databases">
        <title>Genomic Encyclopedia of Archaeal and Bacterial Type Strains, Phase II (KMG-II): from individual species to whole genera.</title>
        <authorList>
            <person name="Goeker M."/>
        </authorList>
    </citation>
    <scope>NUCLEOTIDE SEQUENCE [LARGE SCALE GENOMIC DNA]</scope>
    <source>
        <strain evidence="3 4">DSM 45348</strain>
    </source>
</reference>
<protein>
    <submittedName>
        <fullName evidence="3">Uncharacterized protein</fullName>
    </submittedName>
</protein>
<name>A0A2T0R750_9ACTN</name>
<feature type="compositionally biased region" description="Basic and acidic residues" evidence="1">
    <location>
        <begin position="41"/>
        <end position="53"/>
    </location>
</feature>
<gene>
    <name evidence="3" type="ORF">CLV70_1573</name>
</gene>
<keyword evidence="2" id="KW-0472">Membrane</keyword>